<evidence type="ECO:0000313" key="4">
    <source>
        <dbReference type="EMBL" id="MBB5058774.1"/>
    </source>
</evidence>
<dbReference type="SUPFAM" id="SSF53590">
    <property type="entry name" value="Nucleoside hydrolase"/>
    <property type="match status" value="1"/>
</dbReference>
<gene>
    <name evidence="4" type="ORF">HDF16_003488</name>
</gene>
<dbReference type="GO" id="GO:0008477">
    <property type="term" value="F:purine nucleosidase activity"/>
    <property type="evidence" value="ECO:0007669"/>
    <property type="project" value="UniProtKB-EC"/>
</dbReference>
<feature type="domain" description="Inosine/uridine-preferring nucleoside hydrolase" evidence="3">
    <location>
        <begin position="10"/>
        <end position="300"/>
    </location>
</feature>
<dbReference type="PROSITE" id="PS01247">
    <property type="entry name" value="IUNH"/>
    <property type="match status" value="1"/>
</dbReference>
<evidence type="ECO:0000259" key="3">
    <source>
        <dbReference type="Pfam" id="PF01156"/>
    </source>
</evidence>
<dbReference type="EC" id="3.2.2.1" evidence="4"/>
<evidence type="ECO:0000313" key="5">
    <source>
        <dbReference type="Proteomes" id="UP000540989"/>
    </source>
</evidence>
<accession>A0A7W8E502</accession>
<dbReference type="Proteomes" id="UP000540989">
    <property type="component" value="Unassembled WGS sequence"/>
</dbReference>
<reference evidence="4 5" key="1">
    <citation type="submission" date="2020-08" db="EMBL/GenBank/DDBJ databases">
        <title>Genomic Encyclopedia of Type Strains, Phase IV (KMG-V): Genome sequencing to study the core and pangenomes of soil and plant-associated prokaryotes.</title>
        <authorList>
            <person name="Whitman W."/>
        </authorList>
    </citation>
    <scope>NUCLEOTIDE SEQUENCE [LARGE SCALE GENOMIC DNA]</scope>
    <source>
        <strain evidence="4 5">M8UP14</strain>
    </source>
</reference>
<dbReference type="InterPro" id="IPR036452">
    <property type="entry name" value="Ribo_hydro-like"/>
</dbReference>
<dbReference type="CDD" id="cd02649">
    <property type="entry name" value="nuc_hydro_CeIAG"/>
    <property type="match status" value="1"/>
</dbReference>
<evidence type="ECO:0000256" key="2">
    <source>
        <dbReference type="ARBA" id="ARBA00023295"/>
    </source>
</evidence>
<keyword evidence="2 4" id="KW-0326">Glycosidase</keyword>
<dbReference type="PANTHER" id="PTHR46190">
    <property type="entry name" value="SI:CH211-201H21.5-RELATED"/>
    <property type="match status" value="1"/>
</dbReference>
<dbReference type="InterPro" id="IPR052775">
    <property type="entry name" value="IUN_hydrolase"/>
</dbReference>
<sequence>MHHDTTPRTLLIDTDTASDDAVALIMALRSPTVQVVAITIVAGNVSVEQGARNALFTAELCGSMVPVHIGASKPLLRELETAEWFHGLDGLSDHGYAPAHRTAETTHAVGAILAASHSHAGLEVITLGPLTNLAMALLRDPSLATRISRCVIMGGNPCCEGNVTPAAEFNIWVDPEAARIVFASGLPIQMIGWQLSRDEAVLDAKDIARVLALGTPLAEFAIRCNSTAASAFETQTGEQGISLPDPIAMAVLLEPALSLEASSHHVQIEVVSSLTRGMTVVDRLNVTSDQRNASVWASNNQAASKVEICWKLDVAGWKALLERSLQ</sequence>
<keyword evidence="1 4" id="KW-0378">Hydrolase</keyword>
<dbReference type="AlphaFoldDB" id="A0A7W8E502"/>
<dbReference type="InterPro" id="IPR001910">
    <property type="entry name" value="Inosine/uridine_hydrolase_dom"/>
</dbReference>
<proteinExistence type="predicted"/>
<dbReference type="InterPro" id="IPR015910">
    <property type="entry name" value="I/U_nuclsd_hydro_CS"/>
</dbReference>
<evidence type="ECO:0000256" key="1">
    <source>
        <dbReference type="ARBA" id="ARBA00022801"/>
    </source>
</evidence>
<dbReference type="Pfam" id="PF01156">
    <property type="entry name" value="IU_nuc_hydro"/>
    <property type="match status" value="1"/>
</dbReference>
<name>A0A7W8E502_9BACT</name>
<dbReference type="RefSeq" id="WP_184218970.1">
    <property type="nucleotide sequence ID" value="NZ_JACHIP010000004.1"/>
</dbReference>
<organism evidence="4 5">
    <name type="scientific">Granulicella aggregans</name>
    <dbReference type="NCBI Taxonomy" id="474949"/>
    <lineage>
        <taxon>Bacteria</taxon>
        <taxon>Pseudomonadati</taxon>
        <taxon>Acidobacteriota</taxon>
        <taxon>Terriglobia</taxon>
        <taxon>Terriglobales</taxon>
        <taxon>Acidobacteriaceae</taxon>
        <taxon>Granulicella</taxon>
    </lineage>
</organism>
<comment type="caution">
    <text evidence="4">The sequence shown here is derived from an EMBL/GenBank/DDBJ whole genome shotgun (WGS) entry which is preliminary data.</text>
</comment>
<keyword evidence="5" id="KW-1185">Reference proteome</keyword>
<dbReference type="Gene3D" id="3.90.245.10">
    <property type="entry name" value="Ribonucleoside hydrolase-like"/>
    <property type="match status" value="1"/>
</dbReference>
<dbReference type="PANTHER" id="PTHR46190:SF1">
    <property type="entry name" value="SI:CH211-201H21.5"/>
    <property type="match status" value="1"/>
</dbReference>
<dbReference type="EMBL" id="JACHIP010000004">
    <property type="protein sequence ID" value="MBB5058774.1"/>
    <property type="molecule type" value="Genomic_DNA"/>
</dbReference>
<protein>
    <submittedName>
        <fullName evidence="4">Purine nucleosidase</fullName>
        <ecNumber evidence="4">3.2.2.1</ecNumber>
    </submittedName>
</protein>